<protein>
    <submittedName>
        <fullName evidence="1">Uncharacterized protein</fullName>
    </submittedName>
</protein>
<dbReference type="EMBL" id="LAZR01064721">
    <property type="protein sequence ID" value="KKK56978.1"/>
    <property type="molecule type" value="Genomic_DNA"/>
</dbReference>
<gene>
    <name evidence="1" type="ORF">LCGC14_3059110</name>
</gene>
<evidence type="ECO:0000313" key="1">
    <source>
        <dbReference type="EMBL" id="KKK56978.1"/>
    </source>
</evidence>
<accession>A0A0F8WK03</accession>
<name>A0A0F8WK03_9ZZZZ</name>
<reference evidence="1" key="1">
    <citation type="journal article" date="2015" name="Nature">
        <title>Complex archaea that bridge the gap between prokaryotes and eukaryotes.</title>
        <authorList>
            <person name="Spang A."/>
            <person name="Saw J.H."/>
            <person name="Jorgensen S.L."/>
            <person name="Zaremba-Niedzwiedzka K."/>
            <person name="Martijn J."/>
            <person name="Lind A.E."/>
            <person name="van Eijk R."/>
            <person name="Schleper C."/>
            <person name="Guy L."/>
            <person name="Ettema T.J."/>
        </authorList>
    </citation>
    <scope>NUCLEOTIDE SEQUENCE</scope>
</reference>
<sequence length="109" mass="12854">MNISLDKTWTFCIRMAKWIAKEMQRDSSQYVGVLKEAYLAQNHPDLDLYNNCFFCDYNGYDDNKCKACPGRLVDLGFHCENDAYSYDRRPTDFHKELVRLNKIRKAKGI</sequence>
<organism evidence="1">
    <name type="scientific">marine sediment metagenome</name>
    <dbReference type="NCBI Taxonomy" id="412755"/>
    <lineage>
        <taxon>unclassified sequences</taxon>
        <taxon>metagenomes</taxon>
        <taxon>ecological metagenomes</taxon>
    </lineage>
</organism>
<dbReference type="AlphaFoldDB" id="A0A0F8WK03"/>
<comment type="caution">
    <text evidence="1">The sequence shown here is derived from an EMBL/GenBank/DDBJ whole genome shotgun (WGS) entry which is preliminary data.</text>
</comment>
<proteinExistence type="predicted"/>